<comment type="caution">
    <text evidence="5">The sequence shown here is derived from an EMBL/GenBank/DDBJ whole genome shotgun (WGS) entry which is preliminary data.</text>
</comment>
<evidence type="ECO:0000256" key="2">
    <source>
        <dbReference type="ARBA" id="ARBA00022741"/>
    </source>
</evidence>
<dbReference type="GO" id="GO:0005524">
    <property type="term" value="F:ATP binding"/>
    <property type="evidence" value="ECO:0007669"/>
    <property type="project" value="UniProtKB-KW"/>
</dbReference>
<accession>Q1MXV5</accession>
<dbReference type="InterPro" id="IPR045006">
    <property type="entry name" value="CHLI-like"/>
</dbReference>
<dbReference type="InterPro" id="IPR003593">
    <property type="entry name" value="AAA+_ATPase"/>
</dbReference>
<dbReference type="InterPro" id="IPR025158">
    <property type="entry name" value="Mg_chelat-rel_C"/>
</dbReference>
<dbReference type="SUPFAM" id="SSF54211">
    <property type="entry name" value="Ribosomal protein S5 domain 2-like"/>
    <property type="match status" value="1"/>
</dbReference>
<dbReference type="Pfam" id="PF01078">
    <property type="entry name" value="Mg_chelatase"/>
    <property type="match status" value="1"/>
</dbReference>
<comment type="similarity">
    <text evidence="1">Belongs to the Mg-chelatase subunits D/I family. ComM subfamily.</text>
</comment>
<dbReference type="AlphaFoldDB" id="Q1MXV5"/>
<dbReference type="PANTHER" id="PTHR32039">
    <property type="entry name" value="MAGNESIUM-CHELATASE SUBUNIT CHLI"/>
    <property type="match status" value="1"/>
</dbReference>
<dbReference type="InterPro" id="IPR001208">
    <property type="entry name" value="MCM_dom"/>
</dbReference>
<dbReference type="Gene3D" id="3.40.50.300">
    <property type="entry name" value="P-loop containing nucleotide triphosphate hydrolases"/>
    <property type="match status" value="1"/>
</dbReference>
<name>Q1MXV5_9GAMM</name>
<dbReference type="InterPro" id="IPR025943">
    <property type="entry name" value="Sigma_54_int_dom_ATP-bd_2"/>
</dbReference>
<dbReference type="HOGENOM" id="CLU_026145_1_1_6"/>
<dbReference type="Proteomes" id="UP000004263">
    <property type="component" value="Unassembled WGS sequence"/>
</dbReference>
<evidence type="ECO:0000256" key="3">
    <source>
        <dbReference type="ARBA" id="ARBA00022840"/>
    </source>
</evidence>
<dbReference type="InterPro" id="IPR014721">
    <property type="entry name" value="Ribsml_uS5_D2-typ_fold_subgr"/>
</dbReference>
<protein>
    <submittedName>
        <fullName evidence="5">Mg chelatase-related protein</fullName>
    </submittedName>
</protein>
<dbReference type="NCBIfam" id="NF007365">
    <property type="entry name" value="PRK09862.1"/>
    <property type="match status" value="1"/>
</dbReference>
<organism evidence="5 6">
    <name type="scientific">Bermanella marisrubri</name>
    <dbReference type="NCBI Taxonomy" id="207949"/>
    <lineage>
        <taxon>Bacteria</taxon>
        <taxon>Pseudomonadati</taxon>
        <taxon>Pseudomonadota</taxon>
        <taxon>Gammaproteobacteria</taxon>
        <taxon>Oceanospirillales</taxon>
        <taxon>Oceanospirillaceae</taxon>
        <taxon>Bermanella</taxon>
    </lineage>
</organism>
<dbReference type="Gene3D" id="3.30.230.10">
    <property type="match status" value="1"/>
</dbReference>
<keyword evidence="6" id="KW-1185">Reference proteome</keyword>
<dbReference type="Pfam" id="PF13541">
    <property type="entry name" value="ChlI"/>
    <property type="match status" value="1"/>
</dbReference>
<proteinExistence type="inferred from homology"/>
<dbReference type="EMBL" id="AAQH01000032">
    <property type="protein sequence ID" value="EAT10823.1"/>
    <property type="molecule type" value="Genomic_DNA"/>
</dbReference>
<evidence type="ECO:0000313" key="6">
    <source>
        <dbReference type="Proteomes" id="UP000004263"/>
    </source>
</evidence>
<dbReference type="InterPro" id="IPR000523">
    <property type="entry name" value="Mg_chelatse_chII-like_cat_dom"/>
</dbReference>
<dbReference type="OrthoDB" id="9813147at2"/>
<dbReference type="PROSITE" id="PS00676">
    <property type="entry name" value="SIGMA54_INTERACT_2"/>
    <property type="match status" value="1"/>
</dbReference>
<evidence type="ECO:0000313" key="5">
    <source>
        <dbReference type="EMBL" id="EAT10823.1"/>
    </source>
</evidence>
<dbReference type="PANTHER" id="PTHR32039:SF7">
    <property type="entry name" value="COMPETENCE PROTEIN COMM"/>
    <property type="match status" value="1"/>
</dbReference>
<reference evidence="5 6" key="1">
    <citation type="submission" date="2006-03" db="EMBL/GenBank/DDBJ databases">
        <authorList>
            <person name="Pinhassi J."/>
            <person name="Pedros-Alio C."/>
            <person name="Ferriera S."/>
            <person name="Johnson J."/>
            <person name="Kravitz S."/>
            <person name="Halpern A."/>
            <person name="Remington K."/>
            <person name="Beeson K."/>
            <person name="Tran B."/>
            <person name="Rogers Y.-H."/>
            <person name="Friedman R."/>
            <person name="Venter J.C."/>
        </authorList>
    </citation>
    <scope>NUCLEOTIDE SEQUENCE [LARGE SCALE GENOMIC DNA]</scope>
    <source>
        <strain evidence="5 6">RED65</strain>
    </source>
</reference>
<dbReference type="SMART" id="SM00382">
    <property type="entry name" value="AAA"/>
    <property type="match status" value="1"/>
</dbReference>
<evidence type="ECO:0000259" key="4">
    <source>
        <dbReference type="SMART" id="SM00382"/>
    </source>
</evidence>
<dbReference type="NCBIfam" id="TIGR00368">
    <property type="entry name" value="YifB family Mg chelatase-like AAA ATPase"/>
    <property type="match status" value="1"/>
</dbReference>
<dbReference type="InterPro" id="IPR027417">
    <property type="entry name" value="P-loop_NTPase"/>
</dbReference>
<feature type="domain" description="AAA+ ATPase" evidence="4">
    <location>
        <begin position="209"/>
        <end position="391"/>
    </location>
</feature>
<sequence>MSLAVVHARAKVGIDAPLVQVETHLSNGLPSFSIVGLPETAVKESKDRVRSAILNAGFEFPAMRITVNLAPADLPKEGGRFDLAIALGILTASEQLSEGCLADYECIGELALTAAIRPVQGIIPAALAARKAGKKLILPQANAEEASLCPGELLVSEHLLEVCEMLQGNRKLARVEHRPLVNEPYHGPDLKQVKGQQQAKHALEIAAAGGHNLLMSGPPGTGKSMLAQCLPGILPPLTLEEALEVASLYSISRQPTRPYFSTRPFRQPHHTCSGVALVGGGTHPKPGEISLAHKGILFLDEVPEYSRKVLDVMREPLETGHVSISRAAAQITYPAEFQLIAAMNPCPCGYLNIPNKRCGDCSEAKAQRYQSAVSGPLLDRIDLQLEVPALPKGLLSSDNSEAESSAQVKERVTTARSIQYQRQGCVNAKLEQKAIQEFCPLSKELSQLLENAMEKLGLSARAYHRIIKVARTIADLQHSPAIEKPHLLEALSFRQLERRLN</sequence>
<dbReference type="Pfam" id="PF13335">
    <property type="entry name" value="Mg_chelatase_C"/>
    <property type="match status" value="1"/>
</dbReference>
<evidence type="ECO:0000256" key="1">
    <source>
        <dbReference type="ARBA" id="ARBA00006354"/>
    </source>
</evidence>
<keyword evidence="2" id="KW-0547">Nucleotide-binding</keyword>
<dbReference type="InterPro" id="IPR020568">
    <property type="entry name" value="Ribosomal_Su5_D2-typ_SF"/>
</dbReference>
<keyword evidence="3" id="KW-0067">ATP-binding</keyword>
<gene>
    <name evidence="5" type="ORF">RED65_02549</name>
</gene>
<dbReference type="InterPro" id="IPR004482">
    <property type="entry name" value="Mg_chelat-rel"/>
</dbReference>
<dbReference type="STRING" id="207949.RED65_02549"/>
<dbReference type="RefSeq" id="WP_007016835.1">
    <property type="nucleotide sequence ID" value="NZ_AAQH01000032.1"/>
</dbReference>
<dbReference type="SUPFAM" id="SSF52540">
    <property type="entry name" value="P-loop containing nucleoside triphosphate hydrolases"/>
    <property type="match status" value="1"/>
</dbReference>
<dbReference type="PRINTS" id="PR01657">
    <property type="entry name" value="MCMFAMILY"/>
</dbReference>
<dbReference type="GO" id="GO:0003677">
    <property type="term" value="F:DNA binding"/>
    <property type="evidence" value="ECO:0007669"/>
    <property type="project" value="InterPro"/>
</dbReference>